<dbReference type="InterPro" id="IPR036703">
    <property type="entry name" value="MOB_kinase_act_sf"/>
</dbReference>
<protein>
    <submittedName>
        <fullName evidence="2">Similar to Saccharomyces cerevisiae YIL106W MOB1 Component of the mitotic exit network</fullName>
    </submittedName>
</protein>
<keyword evidence="1" id="KW-0479">Metal-binding</keyword>
<comment type="caution">
    <text evidence="2">The sequence shown here is derived from an EMBL/GenBank/DDBJ whole genome shotgun (WGS) entry which is preliminary data.</text>
</comment>
<evidence type="ECO:0000313" key="2">
    <source>
        <dbReference type="EMBL" id="CDO55759.1"/>
    </source>
</evidence>
<evidence type="ECO:0000256" key="1">
    <source>
        <dbReference type="PIRSR" id="PIRSR605301-1"/>
    </source>
</evidence>
<dbReference type="OrthoDB" id="8170117at2759"/>
<name>A0A0J9XEH9_GEOCN</name>
<evidence type="ECO:0000313" key="3">
    <source>
        <dbReference type="Proteomes" id="UP000242525"/>
    </source>
</evidence>
<dbReference type="EMBL" id="CCBN010000012">
    <property type="protein sequence ID" value="CDO55759.1"/>
    <property type="molecule type" value="Genomic_DNA"/>
</dbReference>
<dbReference type="SUPFAM" id="SSF101152">
    <property type="entry name" value="Mob1/phocein"/>
    <property type="match status" value="1"/>
</dbReference>
<reference evidence="2" key="1">
    <citation type="submission" date="2014-03" db="EMBL/GenBank/DDBJ databases">
        <authorList>
            <person name="Casaregola S."/>
        </authorList>
    </citation>
    <scope>NUCLEOTIDE SEQUENCE [LARGE SCALE GENOMIC DNA]</scope>
    <source>
        <strain evidence="2">CLIB 918</strain>
    </source>
</reference>
<dbReference type="AlphaFoldDB" id="A0A0J9XEH9"/>
<feature type="binding site" evidence="1">
    <location>
        <position position="110"/>
    </location>
    <ligand>
        <name>Zn(2+)</name>
        <dbReference type="ChEBI" id="CHEBI:29105"/>
    </ligand>
</feature>
<feature type="binding site" evidence="1">
    <location>
        <position position="194"/>
    </location>
    <ligand>
        <name>Zn(2+)</name>
        <dbReference type="ChEBI" id="CHEBI:29105"/>
    </ligand>
</feature>
<dbReference type="Gene3D" id="1.20.140.30">
    <property type="entry name" value="MOB kinase activator"/>
    <property type="match status" value="1"/>
</dbReference>
<dbReference type="Proteomes" id="UP000242525">
    <property type="component" value="Unassembled WGS sequence"/>
</dbReference>
<dbReference type="SMART" id="SM01388">
    <property type="entry name" value="Mob1_phocein"/>
    <property type="match status" value="1"/>
</dbReference>
<feature type="binding site" evidence="1">
    <location>
        <position position="189"/>
    </location>
    <ligand>
        <name>Zn(2+)</name>
        <dbReference type="ChEBI" id="CHEBI:29105"/>
    </ligand>
</feature>
<organism evidence="2 3">
    <name type="scientific">Geotrichum candidum</name>
    <name type="common">Oospora lactis</name>
    <name type="synonym">Dipodascus geotrichum</name>
    <dbReference type="NCBI Taxonomy" id="1173061"/>
    <lineage>
        <taxon>Eukaryota</taxon>
        <taxon>Fungi</taxon>
        <taxon>Dikarya</taxon>
        <taxon>Ascomycota</taxon>
        <taxon>Saccharomycotina</taxon>
        <taxon>Dipodascomycetes</taxon>
        <taxon>Dipodascales</taxon>
        <taxon>Dipodascaceae</taxon>
        <taxon>Geotrichum</taxon>
    </lineage>
</organism>
<dbReference type="PANTHER" id="PTHR22599">
    <property type="entry name" value="MPS ONE BINDER KINASE ACTIVATOR-LIKE MOB"/>
    <property type="match status" value="1"/>
</dbReference>
<keyword evidence="1" id="KW-0862">Zinc</keyword>
<dbReference type="STRING" id="1173061.A0A0J9XEH9"/>
<dbReference type="InterPro" id="IPR005301">
    <property type="entry name" value="MOB_kinase_act_fam"/>
</dbReference>
<accession>A0A0J9XEH9</accession>
<feature type="binding site" evidence="1">
    <location>
        <position position="105"/>
    </location>
    <ligand>
        <name>Zn(2+)</name>
        <dbReference type="ChEBI" id="CHEBI:29105"/>
    </ligand>
</feature>
<dbReference type="Pfam" id="PF03637">
    <property type="entry name" value="Mob1_phocein"/>
    <property type="match status" value="1"/>
</dbReference>
<keyword evidence="3" id="KW-1185">Reference proteome</keyword>
<gene>
    <name evidence="2" type="ORF">BN980_GECA12s01935g</name>
</gene>
<sequence length="250" mass="28093">MSFFQSLHLNNNRGIKAKGLPGSTLSGNGYGPSPAGNTGVLGGTPSNGVVSQVLRQYAEATLGSGSLRQAVVLPEGEDLNEWVAVHVVDFYNQLNMLYGTITEFCSPKSCPRMIATEEYEYLWQDSNNPRYKKPTKMSAPEYCENLMNWVQGFIDDENIFPSQSGVPFSKYSPQVFKNILKRLFRVYAHIYCHHFNQITELGLQPHLNTSLKHFVLFCNQFNLVDQKEFAPLQELISILLMETAKPTISS</sequence>
<proteinExistence type="predicted"/>